<protein>
    <submittedName>
        <fullName evidence="2">Uridine kinase</fullName>
    </submittedName>
</protein>
<evidence type="ECO:0000313" key="3">
    <source>
        <dbReference type="Proteomes" id="UP000274909"/>
    </source>
</evidence>
<dbReference type="SUPFAM" id="SSF52540">
    <property type="entry name" value="P-loop containing nucleoside triphosphate hydrolases"/>
    <property type="match status" value="1"/>
</dbReference>
<evidence type="ECO:0000256" key="1">
    <source>
        <dbReference type="SAM" id="MobiDB-lite"/>
    </source>
</evidence>
<keyword evidence="2" id="KW-0808">Transferase</keyword>
<reference evidence="2 3" key="1">
    <citation type="submission" date="2018-12" db="EMBL/GenBank/DDBJ databases">
        <authorList>
            <person name="Li F."/>
        </authorList>
    </citation>
    <scope>NUCLEOTIDE SEQUENCE [LARGE SCALE GENOMIC DNA]</scope>
    <source>
        <strain evidence="2 3">EGI 6500705</strain>
    </source>
</reference>
<name>A0A3S0VGD5_9MICO</name>
<dbReference type="GO" id="GO:0016301">
    <property type="term" value="F:kinase activity"/>
    <property type="evidence" value="ECO:0007669"/>
    <property type="project" value="UniProtKB-KW"/>
</dbReference>
<organism evidence="2 3">
    <name type="scientific">Labedella endophytica</name>
    <dbReference type="NCBI Taxonomy" id="1523160"/>
    <lineage>
        <taxon>Bacteria</taxon>
        <taxon>Bacillati</taxon>
        <taxon>Actinomycetota</taxon>
        <taxon>Actinomycetes</taxon>
        <taxon>Micrococcales</taxon>
        <taxon>Microbacteriaceae</taxon>
        <taxon>Labedella</taxon>
    </lineage>
</organism>
<dbReference type="RefSeq" id="WP_127048321.1">
    <property type="nucleotide sequence ID" value="NZ_RZGZ01000002.1"/>
</dbReference>
<gene>
    <name evidence="2" type="ORF">ELQ94_06300</name>
</gene>
<dbReference type="EMBL" id="RZGZ01000002">
    <property type="protein sequence ID" value="RUR01134.1"/>
    <property type="molecule type" value="Genomic_DNA"/>
</dbReference>
<comment type="caution">
    <text evidence="2">The sequence shown here is derived from an EMBL/GenBank/DDBJ whole genome shotgun (WGS) entry which is preliminary data.</text>
</comment>
<keyword evidence="2" id="KW-0418">Kinase</keyword>
<accession>A0A3S0VGD5</accession>
<proteinExistence type="predicted"/>
<feature type="region of interest" description="Disordered" evidence="1">
    <location>
        <begin position="170"/>
        <end position="189"/>
    </location>
</feature>
<sequence>MSADTPARLALLRELRDEILLHYSTGRPVVAVDGLDGAGTTVFADALAATFAERDHAVVRASIDDFHRPSAERYAVGRDSPEGFYRDSYDYQAFRDELITPFRRGGDESFRTAVFDVEEDRPVEGEPSIAPPDAVLIVDGIFLHRPELIGLWNYSINLEVPREVAAARVAERDGTDSDPDAPSNARYTQGQRLYVAEVRPRTRAVAIVDNADPGVPVRRFADSC</sequence>
<dbReference type="Proteomes" id="UP000274909">
    <property type="component" value="Unassembled WGS sequence"/>
</dbReference>
<dbReference type="AlphaFoldDB" id="A0A3S0VGD5"/>
<keyword evidence="3" id="KW-1185">Reference proteome</keyword>
<dbReference type="OrthoDB" id="572586at2"/>
<dbReference type="Gene3D" id="3.40.50.300">
    <property type="entry name" value="P-loop containing nucleotide triphosphate hydrolases"/>
    <property type="match status" value="1"/>
</dbReference>
<evidence type="ECO:0000313" key="2">
    <source>
        <dbReference type="EMBL" id="RUR01134.1"/>
    </source>
</evidence>
<dbReference type="InterPro" id="IPR027417">
    <property type="entry name" value="P-loop_NTPase"/>
</dbReference>